<dbReference type="EMBL" id="ASGZ01000026">
    <property type="protein sequence ID" value="ESP88682.1"/>
    <property type="molecule type" value="Genomic_DNA"/>
</dbReference>
<reference evidence="2 3" key="1">
    <citation type="journal article" date="2013" name="Genome Announc.">
        <title>Draft Genome Sequence of 'Candidatus Halobonum tyrrellensis' Strain G22, Isolated from the Hypersaline Waters of Lake Tyrrell, Australia.</title>
        <authorList>
            <person name="Ugalde J.A."/>
            <person name="Narasingarao P."/>
            <person name="Kuo S."/>
            <person name="Podell S."/>
            <person name="Allen E.E."/>
        </authorList>
    </citation>
    <scope>NUCLEOTIDE SEQUENCE [LARGE SCALE GENOMIC DNA]</scope>
    <source>
        <strain evidence="2 3">G22</strain>
    </source>
</reference>
<dbReference type="AlphaFoldDB" id="V4IZV1"/>
<feature type="transmembrane region" description="Helical" evidence="1">
    <location>
        <begin position="81"/>
        <end position="102"/>
    </location>
</feature>
<organism evidence="2 3">
    <name type="scientific">Candidatus Halobonum tyrrellensis G22</name>
    <dbReference type="NCBI Taxonomy" id="1324957"/>
    <lineage>
        <taxon>Archaea</taxon>
        <taxon>Methanobacteriati</taxon>
        <taxon>Methanobacteriota</taxon>
        <taxon>Stenosarchaea group</taxon>
        <taxon>Halobacteria</taxon>
        <taxon>Halobacteriales</taxon>
        <taxon>Haloferacaceae</taxon>
        <taxon>Candidatus Halobonum</taxon>
    </lineage>
</organism>
<comment type="caution">
    <text evidence="2">The sequence shown here is derived from an EMBL/GenBank/DDBJ whole genome shotgun (WGS) entry which is preliminary data.</text>
</comment>
<keyword evidence="1" id="KW-0472">Membrane</keyword>
<keyword evidence="1" id="KW-0812">Transmembrane</keyword>
<proteinExistence type="predicted"/>
<dbReference type="RefSeq" id="WP_023394090.1">
    <property type="nucleotide sequence ID" value="NZ_ASGZ01000026.1"/>
</dbReference>
<evidence type="ECO:0000313" key="2">
    <source>
        <dbReference type="EMBL" id="ESP88682.1"/>
    </source>
</evidence>
<gene>
    <name evidence="2" type="ORF">K933_07523</name>
</gene>
<keyword evidence="1" id="KW-1133">Transmembrane helix</keyword>
<evidence type="ECO:0000256" key="1">
    <source>
        <dbReference type="SAM" id="Phobius"/>
    </source>
</evidence>
<evidence type="ECO:0008006" key="4">
    <source>
        <dbReference type="Google" id="ProtNLM"/>
    </source>
</evidence>
<dbReference type="OrthoDB" id="342273at2157"/>
<feature type="transmembrane region" description="Helical" evidence="1">
    <location>
        <begin position="13"/>
        <end position="35"/>
    </location>
</feature>
<keyword evidence="3" id="KW-1185">Reference proteome</keyword>
<feature type="transmembrane region" description="Helical" evidence="1">
    <location>
        <begin position="179"/>
        <end position="197"/>
    </location>
</feature>
<name>V4IZV1_9EURY</name>
<feature type="transmembrane region" description="Helical" evidence="1">
    <location>
        <begin position="114"/>
        <end position="135"/>
    </location>
</feature>
<sequence length="214" mass="23217">MSLLSDAMTYYPYVFHPITLVGAGSLLLLHYEWALQHADRAALKRRVAAFVGAGALALLPTVAFFVVTGANPVESTQGNSWVMDSLVASGLLIVASTTWLLWRRFEWGDLLPGMMVALAAVTVPYVGLSPVWNVSGHVTLSLLPALYLTLVDRKFWPLLVVPVVMVPNRLYLDAHTPAQAVGAFLLTGAVTVAVYWWQVGGTLRPVTDARADES</sequence>
<evidence type="ECO:0000313" key="3">
    <source>
        <dbReference type="Proteomes" id="UP000017840"/>
    </source>
</evidence>
<dbReference type="eggNOG" id="arCOG10665">
    <property type="taxonomic scope" value="Archaea"/>
</dbReference>
<accession>V4IZV1</accession>
<protein>
    <recommendedName>
        <fullName evidence="4">Phosphoesterase PA-phosphatase-like protein</fullName>
    </recommendedName>
</protein>
<feature type="transmembrane region" description="Helical" evidence="1">
    <location>
        <begin position="47"/>
        <end position="69"/>
    </location>
</feature>
<dbReference type="Proteomes" id="UP000017840">
    <property type="component" value="Unassembled WGS sequence"/>
</dbReference>